<dbReference type="SUPFAM" id="SSF54991">
    <property type="entry name" value="Anticodon-binding domain of PheRS"/>
    <property type="match status" value="1"/>
</dbReference>
<keyword evidence="12 15" id="KW-0648">Protein biosynthesis</keyword>
<dbReference type="Proteomes" id="UP000228859">
    <property type="component" value="Unassembled WGS sequence"/>
</dbReference>
<dbReference type="SUPFAM" id="SSF46955">
    <property type="entry name" value="Putative DNA-binding domain"/>
    <property type="match status" value="1"/>
</dbReference>
<dbReference type="Gene3D" id="3.30.56.10">
    <property type="match status" value="2"/>
</dbReference>
<evidence type="ECO:0000256" key="13">
    <source>
        <dbReference type="ARBA" id="ARBA00023146"/>
    </source>
</evidence>
<dbReference type="Pfam" id="PF03147">
    <property type="entry name" value="FDX-ACB"/>
    <property type="match status" value="1"/>
</dbReference>
<keyword evidence="6 15" id="KW-0436">Ligase</keyword>
<feature type="binding site" evidence="15">
    <location>
        <position position="443"/>
    </location>
    <ligand>
        <name>Mg(2+)</name>
        <dbReference type="ChEBI" id="CHEBI:18420"/>
        <note>shared with alpha subunit</note>
    </ligand>
</feature>
<feature type="domain" description="B5" evidence="19">
    <location>
        <begin position="389"/>
        <end position="465"/>
    </location>
</feature>
<evidence type="ECO:0000256" key="4">
    <source>
        <dbReference type="ARBA" id="ARBA00022490"/>
    </source>
</evidence>
<accession>A0A2D3WCG3</accession>
<dbReference type="CDD" id="cd02796">
    <property type="entry name" value="tRNA_bind_bactPheRS"/>
    <property type="match status" value="1"/>
</dbReference>
<comment type="subunit">
    <text evidence="3 15">Tetramer of two alpha and two beta subunits.</text>
</comment>
<feature type="binding site" evidence="15">
    <location>
        <position position="449"/>
    </location>
    <ligand>
        <name>Mg(2+)</name>
        <dbReference type="ChEBI" id="CHEBI:18420"/>
        <note>shared with alpha subunit</note>
    </ligand>
</feature>
<dbReference type="FunFam" id="2.40.50.140:FF:000045">
    <property type="entry name" value="Phenylalanine--tRNA ligase beta subunit"/>
    <property type="match status" value="1"/>
</dbReference>
<evidence type="ECO:0000256" key="3">
    <source>
        <dbReference type="ARBA" id="ARBA00011209"/>
    </source>
</evidence>
<dbReference type="SUPFAM" id="SSF55681">
    <property type="entry name" value="Class II aaRS and biotin synthetases"/>
    <property type="match status" value="1"/>
</dbReference>
<evidence type="ECO:0000256" key="14">
    <source>
        <dbReference type="ARBA" id="ARBA00049255"/>
    </source>
</evidence>
<reference evidence="20 21" key="1">
    <citation type="journal article" date="2017" name="Front. Microbiol.">
        <title>Comparative Genomic Analysis of the Class Epsilonproteobacteria and Proposed Reclassification to Epsilonbacteraeota (phyl. nov.).</title>
        <authorList>
            <person name="Waite D.W."/>
            <person name="Vanwonterghem I."/>
            <person name="Rinke C."/>
            <person name="Parks D.H."/>
            <person name="Zhang Y."/>
            <person name="Takai K."/>
            <person name="Sievert S.M."/>
            <person name="Simon J."/>
            <person name="Campbell B.J."/>
            <person name="Hanson T.E."/>
            <person name="Woyke T."/>
            <person name="Klotz M.G."/>
            <person name="Hugenholtz P."/>
        </authorList>
    </citation>
    <scope>NUCLEOTIDE SEQUENCE [LARGE SCALE GENOMIC DNA]</scope>
    <source>
        <strain evidence="20">UBA12443</strain>
    </source>
</reference>
<dbReference type="HAMAP" id="MF_00283">
    <property type="entry name" value="Phe_tRNA_synth_beta1"/>
    <property type="match status" value="1"/>
</dbReference>
<evidence type="ECO:0000259" key="19">
    <source>
        <dbReference type="PROSITE" id="PS51483"/>
    </source>
</evidence>
<dbReference type="PANTHER" id="PTHR10947:SF0">
    <property type="entry name" value="PHENYLALANINE--TRNA LIGASE BETA SUBUNIT"/>
    <property type="match status" value="1"/>
</dbReference>
<comment type="catalytic activity">
    <reaction evidence="14 15">
        <text>tRNA(Phe) + L-phenylalanine + ATP = L-phenylalanyl-tRNA(Phe) + AMP + diphosphate + H(+)</text>
        <dbReference type="Rhea" id="RHEA:19413"/>
        <dbReference type="Rhea" id="RHEA-COMP:9668"/>
        <dbReference type="Rhea" id="RHEA-COMP:9699"/>
        <dbReference type="ChEBI" id="CHEBI:15378"/>
        <dbReference type="ChEBI" id="CHEBI:30616"/>
        <dbReference type="ChEBI" id="CHEBI:33019"/>
        <dbReference type="ChEBI" id="CHEBI:58095"/>
        <dbReference type="ChEBI" id="CHEBI:78442"/>
        <dbReference type="ChEBI" id="CHEBI:78531"/>
        <dbReference type="ChEBI" id="CHEBI:456215"/>
        <dbReference type="EC" id="6.1.1.20"/>
    </reaction>
</comment>
<dbReference type="InterPro" id="IPR005121">
    <property type="entry name" value="Fdx_antiC-bd"/>
</dbReference>
<dbReference type="PANTHER" id="PTHR10947">
    <property type="entry name" value="PHENYLALANYL-TRNA SYNTHETASE BETA CHAIN AND LEUCINE-RICH REPEAT-CONTAINING PROTEIN 47"/>
    <property type="match status" value="1"/>
</dbReference>
<dbReference type="GO" id="GO:0006432">
    <property type="term" value="P:phenylalanyl-tRNA aminoacylation"/>
    <property type="evidence" value="ECO:0007669"/>
    <property type="project" value="UniProtKB-UniRule"/>
</dbReference>
<evidence type="ECO:0000256" key="1">
    <source>
        <dbReference type="ARBA" id="ARBA00004496"/>
    </source>
</evidence>
<dbReference type="AlphaFoldDB" id="A0A2D3WCG3"/>
<dbReference type="EMBL" id="DLUI01000048">
    <property type="protein sequence ID" value="DAB38981.1"/>
    <property type="molecule type" value="Genomic_DNA"/>
</dbReference>
<protein>
    <recommendedName>
        <fullName evidence="15">Phenylalanine--tRNA ligase beta subunit</fullName>
        <ecNumber evidence="15">6.1.1.20</ecNumber>
    </recommendedName>
    <alternativeName>
        <fullName evidence="15">Phenylalanyl-tRNA synthetase beta subunit</fullName>
        <shortName evidence="15">PheRS</shortName>
    </alternativeName>
</protein>
<sequence length="776" mass="86151">MIVTKNWLNEWIDLTDVSTDLLLKTLNSIGLEVDRHDVVRVADGVVVGYVESCEKHPDADKLNVCQVNVGKEVRQIVCGASNVRAGLYIALATVGAELPGGLKIKEAKLRGVDSHGMICSAKEIGLPSMGEGIMILDESIGELVMGKNLNEYGVFNDDVIEIELTANRGDCLSIYGIARDLRAALARPLREKNVKDNQEGRLGIGRILQLQHTETLNTDLLFGAVEVKELSVPLIISLRLALVDQEYTTTVDALLFYATQSTGVILRAYPFEKFGDVENKGVITFENDENGYAALYGKEKVSVIGVSQEKEAHFSANEGLVVIEASYIAPEVIAKKMGEKKIPSCPHYYRTSRGSEPSIDMGIRYAAELFEKYSASQVYGGNIELTSSYEPRIISMVESEFESFIGLKIDKTRITQIFKNLGMDIGKPKGSTFAISVPKFRHDIVNKQDIIEEVVRIVGIDNIPSKPLIFAEANQMSSDLAEYKKTRMYRHRAAQSGFYESVHFVFNERIQVEKFGFVCTESSKELLNPITATFDTLRPTLLVGLLNSASANVKVNQKKIALFEAGMVFDSERRESKRIGFIVSGPMENEKISNAGKPAVIDFASFTKLIADVAGSFELVSHTPSHSLAHPYVCAKVMINGKEAGELFRLHPQVEEEFDLAQTFMCELKTDCLPYGLIEAQPYSKYQASFRDLSILISKAVTYENIKAVIEKHASAQVRRFYPVDRYVSESLGEQMSLTLRFVLQSDEKTLEEEDINAAMEWILSGLKDELGAGLR</sequence>
<comment type="similarity">
    <text evidence="2 15">Belongs to the phenylalanyl-tRNA synthetase beta subunit family. Type 1 subfamily.</text>
</comment>
<dbReference type="Gene3D" id="3.30.930.10">
    <property type="entry name" value="Bira Bifunctional Protein, Domain 2"/>
    <property type="match status" value="1"/>
</dbReference>
<keyword evidence="5 16" id="KW-0820">tRNA-binding</keyword>
<evidence type="ECO:0000256" key="11">
    <source>
        <dbReference type="ARBA" id="ARBA00022884"/>
    </source>
</evidence>
<comment type="caution">
    <text evidence="20">The sequence shown here is derived from an EMBL/GenBank/DDBJ whole genome shotgun (WGS) entry which is preliminary data.</text>
</comment>
<feature type="binding site" evidence="15">
    <location>
        <position position="453"/>
    </location>
    <ligand>
        <name>Mg(2+)</name>
        <dbReference type="ChEBI" id="CHEBI:18420"/>
        <note>shared with alpha subunit</note>
    </ligand>
</feature>
<evidence type="ECO:0000259" key="17">
    <source>
        <dbReference type="PROSITE" id="PS50886"/>
    </source>
</evidence>
<organism evidence="20 21">
    <name type="scientific">Sulfuricurvum kujiense</name>
    <dbReference type="NCBI Taxonomy" id="148813"/>
    <lineage>
        <taxon>Bacteria</taxon>
        <taxon>Pseudomonadati</taxon>
        <taxon>Campylobacterota</taxon>
        <taxon>Epsilonproteobacteria</taxon>
        <taxon>Campylobacterales</taxon>
        <taxon>Sulfurimonadaceae</taxon>
        <taxon>Sulfuricurvum</taxon>
    </lineage>
</organism>
<gene>
    <name evidence="15" type="primary">pheT</name>
    <name evidence="20" type="ORF">CFH83_03155</name>
</gene>
<comment type="cofactor">
    <cofactor evidence="15">
        <name>Mg(2+)</name>
        <dbReference type="ChEBI" id="CHEBI:18420"/>
    </cofactor>
    <text evidence="15">Binds 2 magnesium ions per tetramer.</text>
</comment>
<evidence type="ECO:0000313" key="20">
    <source>
        <dbReference type="EMBL" id="DAB38981.1"/>
    </source>
</evidence>
<evidence type="ECO:0000256" key="9">
    <source>
        <dbReference type="ARBA" id="ARBA00022840"/>
    </source>
</evidence>
<evidence type="ECO:0000256" key="6">
    <source>
        <dbReference type="ARBA" id="ARBA00022598"/>
    </source>
</evidence>
<evidence type="ECO:0000256" key="12">
    <source>
        <dbReference type="ARBA" id="ARBA00022917"/>
    </source>
</evidence>
<evidence type="ECO:0000256" key="15">
    <source>
        <dbReference type="HAMAP-Rule" id="MF_00283"/>
    </source>
</evidence>
<dbReference type="InterPro" id="IPR041616">
    <property type="entry name" value="PheRS_beta_core"/>
</dbReference>
<evidence type="ECO:0000256" key="2">
    <source>
        <dbReference type="ARBA" id="ARBA00008653"/>
    </source>
</evidence>
<feature type="domain" description="TRNA-binding" evidence="17">
    <location>
        <begin position="39"/>
        <end position="150"/>
    </location>
</feature>
<dbReference type="NCBIfam" id="TIGR00472">
    <property type="entry name" value="pheT_bact"/>
    <property type="match status" value="1"/>
</dbReference>
<dbReference type="RefSeq" id="WP_303662868.1">
    <property type="nucleotide sequence ID" value="NZ_DLUI01000048.1"/>
</dbReference>
<feature type="binding site" evidence="15">
    <location>
        <position position="452"/>
    </location>
    <ligand>
        <name>Mg(2+)</name>
        <dbReference type="ChEBI" id="CHEBI:18420"/>
        <note>shared with alpha subunit</note>
    </ligand>
</feature>
<dbReference type="GO" id="GO:0009328">
    <property type="term" value="C:phenylalanine-tRNA ligase complex"/>
    <property type="evidence" value="ECO:0007669"/>
    <property type="project" value="TreeGrafter"/>
</dbReference>
<comment type="subcellular location">
    <subcellularLocation>
        <location evidence="1 15">Cytoplasm</location>
    </subcellularLocation>
</comment>
<dbReference type="PROSITE" id="PS51447">
    <property type="entry name" value="FDX_ACB"/>
    <property type="match status" value="1"/>
</dbReference>
<dbReference type="PROSITE" id="PS51483">
    <property type="entry name" value="B5"/>
    <property type="match status" value="1"/>
</dbReference>
<dbReference type="NCBIfam" id="NF045760">
    <property type="entry name" value="YtpR"/>
    <property type="match status" value="1"/>
</dbReference>
<dbReference type="InterPro" id="IPR005147">
    <property type="entry name" value="tRNA_synthase_B5-dom"/>
</dbReference>
<dbReference type="PROSITE" id="PS50886">
    <property type="entry name" value="TRBD"/>
    <property type="match status" value="1"/>
</dbReference>
<dbReference type="InterPro" id="IPR045060">
    <property type="entry name" value="Phe-tRNA-ligase_IIc_bsu"/>
</dbReference>
<dbReference type="GO" id="GO:0005524">
    <property type="term" value="F:ATP binding"/>
    <property type="evidence" value="ECO:0007669"/>
    <property type="project" value="UniProtKB-UniRule"/>
</dbReference>
<dbReference type="Gene3D" id="3.30.70.380">
    <property type="entry name" value="Ferrodoxin-fold anticodon-binding domain"/>
    <property type="match status" value="1"/>
</dbReference>
<dbReference type="InterPro" id="IPR036690">
    <property type="entry name" value="Fdx_antiC-bd_sf"/>
</dbReference>
<evidence type="ECO:0000256" key="16">
    <source>
        <dbReference type="PROSITE-ProRule" id="PRU00209"/>
    </source>
</evidence>
<name>A0A2D3WCG3_9BACT</name>
<evidence type="ECO:0000256" key="5">
    <source>
        <dbReference type="ARBA" id="ARBA00022555"/>
    </source>
</evidence>
<dbReference type="Pfam" id="PF17759">
    <property type="entry name" value="tRNA_synthFbeta"/>
    <property type="match status" value="1"/>
</dbReference>
<dbReference type="InterPro" id="IPR009061">
    <property type="entry name" value="DNA-bd_dom_put_sf"/>
</dbReference>
<keyword evidence="4 15" id="KW-0963">Cytoplasm</keyword>
<dbReference type="Gene3D" id="2.40.50.140">
    <property type="entry name" value="Nucleic acid-binding proteins"/>
    <property type="match status" value="1"/>
</dbReference>
<dbReference type="SUPFAM" id="SSF50249">
    <property type="entry name" value="Nucleic acid-binding proteins"/>
    <property type="match status" value="1"/>
</dbReference>
<evidence type="ECO:0000259" key="18">
    <source>
        <dbReference type="PROSITE" id="PS51447"/>
    </source>
</evidence>
<dbReference type="GO" id="GO:0000049">
    <property type="term" value="F:tRNA binding"/>
    <property type="evidence" value="ECO:0007669"/>
    <property type="project" value="UniProtKB-UniRule"/>
</dbReference>
<evidence type="ECO:0000256" key="10">
    <source>
        <dbReference type="ARBA" id="ARBA00022842"/>
    </source>
</evidence>
<keyword evidence="11 16" id="KW-0694">RNA-binding</keyword>
<dbReference type="InterPro" id="IPR004532">
    <property type="entry name" value="Phe-tRNA-ligase_IIc_bsu_bact"/>
</dbReference>
<dbReference type="InterPro" id="IPR012340">
    <property type="entry name" value="NA-bd_OB-fold"/>
</dbReference>
<feature type="domain" description="FDX-ACB" evidence="18">
    <location>
        <begin position="684"/>
        <end position="776"/>
    </location>
</feature>
<dbReference type="InterPro" id="IPR002547">
    <property type="entry name" value="tRNA-bd_dom"/>
</dbReference>
<keyword evidence="10 15" id="KW-0460">Magnesium</keyword>
<dbReference type="SMART" id="SM00896">
    <property type="entry name" value="FDX-ACB"/>
    <property type="match status" value="1"/>
</dbReference>
<dbReference type="Pfam" id="PF03484">
    <property type="entry name" value="B5"/>
    <property type="match status" value="1"/>
</dbReference>
<dbReference type="GO" id="GO:0004826">
    <property type="term" value="F:phenylalanine-tRNA ligase activity"/>
    <property type="evidence" value="ECO:0007669"/>
    <property type="project" value="UniProtKB-UniRule"/>
</dbReference>
<dbReference type="InterPro" id="IPR045864">
    <property type="entry name" value="aa-tRNA-synth_II/BPL/LPL"/>
</dbReference>
<dbReference type="GO" id="GO:0000287">
    <property type="term" value="F:magnesium ion binding"/>
    <property type="evidence" value="ECO:0007669"/>
    <property type="project" value="UniProtKB-UniRule"/>
</dbReference>
<proteinExistence type="inferred from homology"/>
<keyword evidence="7 15" id="KW-0479">Metal-binding</keyword>
<evidence type="ECO:0000313" key="21">
    <source>
        <dbReference type="Proteomes" id="UP000228859"/>
    </source>
</evidence>
<evidence type="ECO:0000256" key="7">
    <source>
        <dbReference type="ARBA" id="ARBA00022723"/>
    </source>
</evidence>
<keyword evidence="8 15" id="KW-0547">Nucleotide-binding</keyword>
<keyword evidence="13 15" id="KW-0030">Aminoacyl-tRNA synthetase</keyword>
<dbReference type="EC" id="6.1.1.20" evidence="15"/>
<dbReference type="InterPro" id="IPR033714">
    <property type="entry name" value="tRNA_bind_bactPheRS"/>
</dbReference>
<keyword evidence="9 15" id="KW-0067">ATP-binding</keyword>
<dbReference type="Pfam" id="PF01588">
    <property type="entry name" value="tRNA_bind"/>
    <property type="match status" value="1"/>
</dbReference>
<evidence type="ECO:0000256" key="8">
    <source>
        <dbReference type="ARBA" id="ARBA00022741"/>
    </source>
</evidence>
<dbReference type="SMART" id="SM00874">
    <property type="entry name" value="B5"/>
    <property type="match status" value="1"/>
</dbReference>